<dbReference type="HOGENOM" id="CLU_579314_0_0_1"/>
<name>A0A0D3KRD7_EMIH1</name>
<dbReference type="KEGG" id="ehx:EMIHUDRAFT_466878"/>
<dbReference type="Proteomes" id="UP000013827">
    <property type="component" value="Unassembled WGS sequence"/>
</dbReference>
<evidence type="ECO:0000313" key="3">
    <source>
        <dbReference type="Proteomes" id="UP000013827"/>
    </source>
</evidence>
<feature type="signal peptide" evidence="1">
    <location>
        <begin position="1"/>
        <end position="17"/>
    </location>
</feature>
<organism evidence="2 3">
    <name type="scientific">Emiliania huxleyi (strain CCMP1516)</name>
    <dbReference type="NCBI Taxonomy" id="280463"/>
    <lineage>
        <taxon>Eukaryota</taxon>
        <taxon>Haptista</taxon>
        <taxon>Haptophyta</taxon>
        <taxon>Prymnesiophyceae</taxon>
        <taxon>Isochrysidales</taxon>
        <taxon>Noelaerhabdaceae</taxon>
        <taxon>Emiliania</taxon>
    </lineage>
</organism>
<protein>
    <recommendedName>
        <fullName evidence="4">Letm1 RBD domain-containing protein</fullName>
    </recommendedName>
</protein>
<sequence length="472" mass="50563">MKRVSVALLLAATPAVAVSHVARVRAPRPAHRHARVASVAVVDVRQRGVGLGSSAARGRLPVMLEGGPPPEPSVEEEVFGEMEGELDRFDRLLKRLPTVAVGTSSNALVVLSSIFAWFVTPTRIPAAVTVGVAGAAGKQVGEKLRNRRRAVVPAAIAEMVNKDGLKRLDRAKVARLAERYDVPPELFEEQLRGVYARFLGALVDDEEVEPSDVSKLAALRRGLGLGWKATESIHVAEAASLAGEEAPGAELPEPLSKLLWASMTLFSTSRGSASADELLSTLGLSEARARGAVNEAVGRYNRTQTPLVRKALNLPEEAAQAVHQARPHRTDVYDSQLAKLDRLLASAQYGESERKALDAAATQLGLPEPLARKLALDAYYGWLLDLTEGFGSRSSDAKAELERSAELRACLQLEPSAVGELYSNTEIDASVLSACCDALAPGSEYEAMETMQHLERALDARPGVVAQILRTS</sequence>
<accession>A0A0D3KRD7</accession>
<dbReference type="AlphaFoldDB" id="A0A0D3KRD7"/>
<dbReference type="PaxDb" id="2903-EOD38322"/>
<dbReference type="GeneID" id="17283592"/>
<evidence type="ECO:0000256" key="1">
    <source>
        <dbReference type="SAM" id="SignalP"/>
    </source>
</evidence>
<dbReference type="EnsemblProtists" id="EOD38322">
    <property type="protein sequence ID" value="EOD38322"/>
    <property type="gene ID" value="EMIHUDRAFT_466878"/>
</dbReference>
<keyword evidence="1" id="KW-0732">Signal</keyword>
<proteinExistence type="predicted"/>
<keyword evidence="3" id="KW-1185">Reference proteome</keyword>
<feature type="chain" id="PRO_5044234135" description="Letm1 RBD domain-containing protein" evidence="1">
    <location>
        <begin position="18"/>
        <end position="472"/>
    </location>
</feature>
<evidence type="ECO:0000313" key="2">
    <source>
        <dbReference type="EnsemblProtists" id="EOD38322"/>
    </source>
</evidence>
<reference evidence="3" key="1">
    <citation type="journal article" date="2013" name="Nature">
        <title>Pan genome of the phytoplankton Emiliania underpins its global distribution.</title>
        <authorList>
            <person name="Read B.A."/>
            <person name="Kegel J."/>
            <person name="Klute M.J."/>
            <person name="Kuo A."/>
            <person name="Lefebvre S.C."/>
            <person name="Maumus F."/>
            <person name="Mayer C."/>
            <person name="Miller J."/>
            <person name="Monier A."/>
            <person name="Salamov A."/>
            <person name="Young J."/>
            <person name="Aguilar M."/>
            <person name="Claverie J.M."/>
            <person name="Frickenhaus S."/>
            <person name="Gonzalez K."/>
            <person name="Herman E.K."/>
            <person name="Lin Y.C."/>
            <person name="Napier J."/>
            <person name="Ogata H."/>
            <person name="Sarno A.F."/>
            <person name="Shmutz J."/>
            <person name="Schroeder D."/>
            <person name="de Vargas C."/>
            <person name="Verret F."/>
            <person name="von Dassow P."/>
            <person name="Valentin K."/>
            <person name="Van de Peer Y."/>
            <person name="Wheeler G."/>
            <person name="Dacks J.B."/>
            <person name="Delwiche C.F."/>
            <person name="Dyhrman S.T."/>
            <person name="Glockner G."/>
            <person name="John U."/>
            <person name="Richards T."/>
            <person name="Worden A.Z."/>
            <person name="Zhang X."/>
            <person name="Grigoriev I.V."/>
            <person name="Allen A.E."/>
            <person name="Bidle K."/>
            <person name="Borodovsky M."/>
            <person name="Bowler C."/>
            <person name="Brownlee C."/>
            <person name="Cock J.M."/>
            <person name="Elias M."/>
            <person name="Gladyshev V.N."/>
            <person name="Groth M."/>
            <person name="Guda C."/>
            <person name="Hadaegh A."/>
            <person name="Iglesias-Rodriguez M.D."/>
            <person name="Jenkins J."/>
            <person name="Jones B.M."/>
            <person name="Lawson T."/>
            <person name="Leese F."/>
            <person name="Lindquist E."/>
            <person name="Lobanov A."/>
            <person name="Lomsadze A."/>
            <person name="Malik S.B."/>
            <person name="Marsh M.E."/>
            <person name="Mackinder L."/>
            <person name="Mock T."/>
            <person name="Mueller-Roeber B."/>
            <person name="Pagarete A."/>
            <person name="Parker M."/>
            <person name="Probert I."/>
            <person name="Quesneville H."/>
            <person name="Raines C."/>
            <person name="Rensing S.A."/>
            <person name="Riano-Pachon D.M."/>
            <person name="Richier S."/>
            <person name="Rokitta S."/>
            <person name="Shiraiwa Y."/>
            <person name="Soanes D.M."/>
            <person name="van der Giezen M."/>
            <person name="Wahlund T.M."/>
            <person name="Williams B."/>
            <person name="Wilson W."/>
            <person name="Wolfe G."/>
            <person name="Wurch L.L."/>
        </authorList>
    </citation>
    <scope>NUCLEOTIDE SEQUENCE</scope>
</reference>
<reference evidence="2" key="2">
    <citation type="submission" date="2024-10" db="UniProtKB">
        <authorList>
            <consortium name="EnsemblProtists"/>
        </authorList>
    </citation>
    <scope>IDENTIFICATION</scope>
</reference>
<dbReference type="RefSeq" id="XP_005790751.1">
    <property type="nucleotide sequence ID" value="XM_005790694.1"/>
</dbReference>
<evidence type="ECO:0008006" key="4">
    <source>
        <dbReference type="Google" id="ProtNLM"/>
    </source>
</evidence>